<sequence>MKLSVCIDARMINNSGIGVYILNHIKNYLYDDEIELILIGDKNNLIACLGSSFTRAVIIEDLTQIYTIKEQISLYLQIPECDIFWSPHYNIPLLPVKARKRLVTIHDTYHLTYASTLSLPQRIYSKLVLSQAVTKSDAIICDSYFTRDEIKKHFPDISLDPFVIHLGIDHSLYRKIDDTSLKDRLKSKYQVPDNYILFVGNVKPNKNLSTLVKALGVINKQGLDRKLVIIGKREGFIGKDDTLTELLNNDYELSRNVIFTGFVENEDLPILYNLASVFVFPSLYEGFGFPPLEAMACGCPVVASNFASIPEVCGNAAFYINPNSAESIANGILSVLNDNELRNKLVLAGLKHVHRYLWSDTVSETKKILVSLCKK</sequence>
<gene>
    <name evidence="3" type="ORF">BLX24_24700</name>
</gene>
<dbReference type="InterPro" id="IPR001296">
    <property type="entry name" value="Glyco_trans_1"/>
</dbReference>
<evidence type="ECO:0000256" key="1">
    <source>
        <dbReference type="ARBA" id="ARBA00022679"/>
    </source>
</evidence>
<organism evidence="3 4">
    <name type="scientific">Arsenicibacter rosenii</name>
    <dbReference type="NCBI Taxonomy" id="1750698"/>
    <lineage>
        <taxon>Bacteria</taxon>
        <taxon>Pseudomonadati</taxon>
        <taxon>Bacteroidota</taxon>
        <taxon>Cytophagia</taxon>
        <taxon>Cytophagales</taxon>
        <taxon>Spirosomataceae</taxon>
        <taxon>Arsenicibacter</taxon>
    </lineage>
</organism>
<dbReference type="PANTHER" id="PTHR46401:SF2">
    <property type="entry name" value="GLYCOSYLTRANSFERASE WBBK-RELATED"/>
    <property type="match status" value="1"/>
</dbReference>
<dbReference type="GO" id="GO:0016757">
    <property type="term" value="F:glycosyltransferase activity"/>
    <property type="evidence" value="ECO:0007669"/>
    <property type="project" value="InterPro"/>
</dbReference>
<evidence type="ECO:0000259" key="2">
    <source>
        <dbReference type="Pfam" id="PF00534"/>
    </source>
</evidence>
<evidence type="ECO:0000313" key="3">
    <source>
        <dbReference type="EMBL" id="OIN56519.1"/>
    </source>
</evidence>
<dbReference type="Pfam" id="PF00534">
    <property type="entry name" value="Glycos_transf_1"/>
    <property type="match status" value="1"/>
</dbReference>
<keyword evidence="1" id="KW-0808">Transferase</keyword>
<dbReference type="CDD" id="cd03809">
    <property type="entry name" value="GT4_MtfB-like"/>
    <property type="match status" value="1"/>
</dbReference>
<evidence type="ECO:0000313" key="4">
    <source>
        <dbReference type="Proteomes" id="UP000181790"/>
    </source>
</evidence>
<keyword evidence="4" id="KW-1185">Reference proteome</keyword>
<dbReference type="RefSeq" id="WP_071505904.1">
    <property type="nucleotide sequence ID" value="NZ_MORL01000022.1"/>
</dbReference>
<proteinExistence type="predicted"/>
<dbReference type="EMBL" id="MORL01000022">
    <property type="protein sequence ID" value="OIN56519.1"/>
    <property type="molecule type" value="Genomic_DNA"/>
</dbReference>
<dbReference type="Proteomes" id="UP000181790">
    <property type="component" value="Unassembled WGS sequence"/>
</dbReference>
<protein>
    <recommendedName>
        <fullName evidence="2">Glycosyl transferase family 1 domain-containing protein</fullName>
    </recommendedName>
</protein>
<dbReference type="FunFam" id="3.40.50.2000:FF:000119">
    <property type="entry name" value="Glycosyl transferase group 1"/>
    <property type="match status" value="1"/>
</dbReference>
<comment type="caution">
    <text evidence="3">The sequence shown here is derived from an EMBL/GenBank/DDBJ whole genome shotgun (WGS) entry which is preliminary data.</text>
</comment>
<dbReference type="AlphaFoldDB" id="A0A1S2VCW8"/>
<dbReference type="PANTHER" id="PTHR46401">
    <property type="entry name" value="GLYCOSYLTRANSFERASE WBBK-RELATED"/>
    <property type="match status" value="1"/>
</dbReference>
<name>A0A1S2VCW8_9BACT</name>
<dbReference type="GO" id="GO:0009103">
    <property type="term" value="P:lipopolysaccharide biosynthetic process"/>
    <property type="evidence" value="ECO:0007669"/>
    <property type="project" value="TreeGrafter"/>
</dbReference>
<reference evidence="3 4" key="1">
    <citation type="submission" date="2016-10" db="EMBL/GenBank/DDBJ databases">
        <title>Arsenicibacter rosenii gen. nov., sp. nov., an efficient arsenic-methylating bacterium isolated from an arsenic-contaminated paddy soil.</title>
        <authorList>
            <person name="Huang K."/>
        </authorList>
    </citation>
    <scope>NUCLEOTIDE SEQUENCE [LARGE SCALE GENOMIC DNA]</scope>
    <source>
        <strain evidence="3 4">SM-1</strain>
    </source>
</reference>
<dbReference type="Gene3D" id="3.40.50.2000">
    <property type="entry name" value="Glycogen Phosphorylase B"/>
    <property type="match status" value="2"/>
</dbReference>
<dbReference type="OrthoDB" id="9801609at2"/>
<dbReference type="SUPFAM" id="SSF53756">
    <property type="entry name" value="UDP-Glycosyltransferase/glycogen phosphorylase"/>
    <property type="match status" value="1"/>
</dbReference>
<feature type="domain" description="Glycosyl transferase family 1" evidence="2">
    <location>
        <begin position="188"/>
        <end position="347"/>
    </location>
</feature>
<accession>A0A1S2VCW8</accession>